<evidence type="ECO:0000313" key="2">
    <source>
        <dbReference type="EMBL" id="CAB4362910.1"/>
    </source>
</evidence>
<dbReference type="Gene3D" id="3.30.2320.60">
    <property type="entry name" value="FhaA, phosphopeptide-binding domain (DUF3662)"/>
    <property type="match status" value="1"/>
</dbReference>
<sequence>MGLQSFENGLERMVEGVFSRGSTPSIRPVELGRRLLREMDDHRSVDVKGRRIVPNEFLYRLNNVDLEGFADIEQALHTELCETAREYARAEGYHFMGPVVVLMEIDDTLKAGRFTISSRMKESGGGVGAGALVHADGTRLALGQQLISIGRLPECTIPVADTNVSRRHCEIRPAGSAFVVVDLGSTNGTKVNGVRIQGEQALADGDVVSVGSFTLRFEAS</sequence>
<dbReference type="InterPro" id="IPR000253">
    <property type="entry name" value="FHA_dom"/>
</dbReference>
<dbReference type="EMBL" id="CAFAAV010000008">
    <property type="protein sequence ID" value="CAB4802380.1"/>
    <property type="molecule type" value="Genomic_DNA"/>
</dbReference>
<dbReference type="PROSITE" id="PS50006">
    <property type="entry name" value="FHA_DOMAIN"/>
    <property type="match status" value="1"/>
</dbReference>
<dbReference type="EMBL" id="CAESGF010000003">
    <property type="protein sequence ID" value="CAB4362910.1"/>
    <property type="molecule type" value="Genomic_DNA"/>
</dbReference>
<evidence type="ECO:0000313" key="4">
    <source>
        <dbReference type="EMBL" id="CAB4802380.1"/>
    </source>
</evidence>
<evidence type="ECO:0000313" key="5">
    <source>
        <dbReference type="EMBL" id="CAB4848283.1"/>
    </source>
</evidence>
<gene>
    <name evidence="3" type="ORF">UFOPK2656_00699</name>
    <name evidence="4" type="ORF">UFOPK3099_00196</name>
    <name evidence="5" type="ORF">UFOPK3267_00668</name>
    <name evidence="6" type="ORF">UFOPK3651_00737</name>
    <name evidence="7" type="ORF">UFOPK3931_03180</name>
    <name evidence="2" type="ORF">UFOPK4189_00697</name>
</gene>
<dbReference type="Pfam" id="PF12401">
    <property type="entry name" value="FhaA_N"/>
    <property type="match status" value="1"/>
</dbReference>
<dbReference type="EMBL" id="CAFBOL010000145">
    <property type="protein sequence ID" value="CAB5017850.1"/>
    <property type="molecule type" value="Genomic_DNA"/>
</dbReference>
<reference evidence="6" key="1">
    <citation type="submission" date="2020-05" db="EMBL/GenBank/DDBJ databases">
        <authorList>
            <person name="Chiriac C."/>
            <person name="Salcher M."/>
            <person name="Ghai R."/>
            <person name="Kavagutti S V."/>
        </authorList>
    </citation>
    <scope>NUCLEOTIDE SEQUENCE</scope>
</reference>
<name>A0A6J7HDG6_9ZZZZ</name>
<dbReference type="SUPFAM" id="SSF49879">
    <property type="entry name" value="SMAD/FHA domain"/>
    <property type="match status" value="1"/>
</dbReference>
<dbReference type="EMBL" id="CAEZYF010000003">
    <property type="protein sequence ID" value="CAB4711405.1"/>
    <property type="molecule type" value="Genomic_DNA"/>
</dbReference>
<dbReference type="Pfam" id="PF00498">
    <property type="entry name" value="FHA"/>
    <property type="match status" value="1"/>
</dbReference>
<dbReference type="AlphaFoldDB" id="A0A6J7HDG6"/>
<dbReference type="InterPro" id="IPR050923">
    <property type="entry name" value="Cell_Proc_Reg/RNA_Proc"/>
</dbReference>
<dbReference type="EMBL" id="CAFBIY010000025">
    <property type="protein sequence ID" value="CAB4848283.1"/>
    <property type="molecule type" value="Genomic_DNA"/>
</dbReference>
<protein>
    <submittedName>
        <fullName evidence="6">Unannotated protein</fullName>
    </submittedName>
</protein>
<proteinExistence type="predicted"/>
<evidence type="ECO:0000313" key="7">
    <source>
        <dbReference type="EMBL" id="CAB5017850.1"/>
    </source>
</evidence>
<dbReference type="InterPro" id="IPR042287">
    <property type="entry name" value="FhaA_N_sf"/>
</dbReference>
<dbReference type="InterPro" id="IPR008984">
    <property type="entry name" value="SMAD_FHA_dom_sf"/>
</dbReference>
<dbReference type="SMART" id="SM00240">
    <property type="entry name" value="FHA"/>
    <property type="match status" value="1"/>
</dbReference>
<accession>A0A6J7HDG6</accession>
<evidence type="ECO:0000259" key="1">
    <source>
        <dbReference type="PROSITE" id="PS50006"/>
    </source>
</evidence>
<evidence type="ECO:0000313" key="3">
    <source>
        <dbReference type="EMBL" id="CAB4711405.1"/>
    </source>
</evidence>
<dbReference type="EMBL" id="CAFBMT010000003">
    <property type="protein sequence ID" value="CAB4919047.1"/>
    <property type="molecule type" value="Genomic_DNA"/>
</dbReference>
<feature type="domain" description="FHA" evidence="1">
    <location>
        <begin position="147"/>
        <end position="196"/>
    </location>
</feature>
<dbReference type="Gene3D" id="2.60.200.20">
    <property type="match status" value="1"/>
</dbReference>
<evidence type="ECO:0000313" key="6">
    <source>
        <dbReference type="EMBL" id="CAB4919047.1"/>
    </source>
</evidence>
<dbReference type="InterPro" id="IPR022128">
    <property type="entry name" value="FhaA_N"/>
</dbReference>
<organism evidence="6">
    <name type="scientific">freshwater metagenome</name>
    <dbReference type="NCBI Taxonomy" id="449393"/>
    <lineage>
        <taxon>unclassified sequences</taxon>
        <taxon>metagenomes</taxon>
        <taxon>ecological metagenomes</taxon>
    </lineage>
</organism>
<dbReference type="CDD" id="cd00060">
    <property type="entry name" value="FHA"/>
    <property type="match status" value="1"/>
</dbReference>
<dbReference type="PANTHER" id="PTHR23308">
    <property type="entry name" value="NUCLEAR INHIBITOR OF PROTEIN PHOSPHATASE-1"/>
    <property type="match status" value="1"/>
</dbReference>